<proteinExistence type="predicted"/>
<dbReference type="Proteomes" id="UP000481643">
    <property type="component" value="Unassembled WGS sequence"/>
</dbReference>
<evidence type="ECO:0000313" key="2">
    <source>
        <dbReference type="Proteomes" id="UP000481643"/>
    </source>
</evidence>
<protein>
    <submittedName>
        <fullName evidence="1">Uncharacterized protein</fullName>
    </submittedName>
</protein>
<dbReference type="RefSeq" id="WP_151653147.1">
    <property type="nucleotide sequence ID" value="NZ_WBVX01000032.1"/>
</dbReference>
<organism evidence="1 2">
    <name type="scientific">Brucella tritici</name>
    <dbReference type="NCBI Taxonomy" id="94626"/>
    <lineage>
        <taxon>Bacteria</taxon>
        <taxon>Pseudomonadati</taxon>
        <taxon>Pseudomonadota</taxon>
        <taxon>Alphaproteobacteria</taxon>
        <taxon>Hyphomicrobiales</taxon>
        <taxon>Brucellaceae</taxon>
        <taxon>Brucella/Ochrobactrum group</taxon>
        <taxon>Brucella</taxon>
    </lineage>
</organism>
<reference evidence="1 2" key="1">
    <citation type="submission" date="2019-09" db="EMBL/GenBank/DDBJ databases">
        <title>Taxonomic organization of the family Brucellaceae based on a phylogenomic approach.</title>
        <authorList>
            <person name="Leclercq S."/>
            <person name="Cloeckaert A."/>
            <person name="Zygmunt M.S."/>
        </authorList>
    </citation>
    <scope>NUCLEOTIDE SEQUENCE [LARGE SCALE GENOMIC DNA]</scope>
    <source>
        <strain evidence="1 2">WS1830</strain>
    </source>
</reference>
<sequence length="114" mass="12506">MIANALQMGSRDSTIFLFQVASFVVELSIEYNAPGAIADHMALAISNDFVKQSRQLRHIDIGRSAALYFLSLYLKALITEGDEAFATQSMCEMVFARTVAEVAAIIQDMDDGHS</sequence>
<dbReference type="AlphaFoldDB" id="A0A6L3Y8F0"/>
<dbReference type="EMBL" id="WBVX01000032">
    <property type="protein sequence ID" value="KAB2679257.1"/>
    <property type="molecule type" value="Genomic_DNA"/>
</dbReference>
<name>A0A6L3Y8F0_9HYPH</name>
<accession>A0A6L3Y8F0</accession>
<gene>
    <name evidence="1" type="ORF">F9L08_22820</name>
</gene>
<evidence type="ECO:0000313" key="1">
    <source>
        <dbReference type="EMBL" id="KAB2679257.1"/>
    </source>
</evidence>
<comment type="caution">
    <text evidence="1">The sequence shown here is derived from an EMBL/GenBank/DDBJ whole genome shotgun (WGS) entry which is preliminary data.</text>
</comment>